<feature type="transmembrane region" description="Helical" evidence="7">
    <location>
        <begin position="72"/>
        <end position="94"/>
    </location>
</feature>
<accession>A0AAV2JYE4</accession>
<feature type="region of interest" description="Disordered" evidence="6">
    <location>
        <begin position="100"/>
        <end position="126"/>
    </location>
</feature>
<feature type="transmembrane region" description="Helical" evidence="7">
    <location>
        <begin position="339"/>
        <end position="362"/>
    </location>
</feature>
<feature type="region of interest" description="Disordered" evidence="6">
    <location>
        <begin position="991"/>
        <end position="1014"/>
    </location>
</feature>
<dbReference type="InterPro" id="IPR000434">
    <property type="entry name" value="PC1"/>
</dbReference>
<feature type="transmembrane region" description="Helical" evidence="7">
    <location>
        <begin position="871"/>
        <end position="895"/>
    </location>
</feature>
<evidence type="ECO:0000259" key="8">
    <source>
        <dbReference type="Pfam" id="PF08016"/>
    </source>
</evidence>
<feature type="compositionally biased region" description="Basic and acidic residues" evidence="6">
    <location>
        <begin position="153"/>
        <end position="169"/>
    </location>
</feature>
<feature type="transmembrane region" description="Helical" evidence="7">
    <location>
        <begin position="296"/>
        <end position="319"/>
    </location>
</feature>
<dbReference type="Proteomes" id="UP001497482">
    <property type="component" value="Chromosome 15"/>
</dbReference>
<feature type="transmembrane region" description="Helical" evidence="7">
    <location>
        <begin position="831"/>
        <end position="851"/>
    </location>
</feature>
<keyword evidence="11" id="KW-1185">Reference proteome</keyword>
<feature type="transmembrane region" description="Helical" evidence="7">
    <location>
        <begin position="929"/>
        <end position="956"/>
    </location>
</feature>
<feature type="transmembrane region" description="Helical" evidence="7">
    <location>
        <begin position="32"/>
        <end position="52"/>
    </location>
</feature>
<gene>
    <name evidence="10" type="ORF">KC01_LOCUS12084</name>
</gene>
<evidence type="ECO:0000256" key="4">
    <source>
        <dbReference type="ARBA" id="ARBA00022989"/>
    </source>
</evidence>
<feature type="transmembrane region" description="Helical" evidence="7">
    <location>
        <begin position="421"/>
        <end position="443"/>
    </location>
</feature>
<dbReference type="PRINTS" id="PR00500">
    <property type="entry name" value="POLYCYSTIN1"/>
</dbReference>
<feature type="compositionally biased region" description="Basic and acidic residues" evidence="6">
    <location>
        <begin position="996"/>
        <end position="1014"/>
    </location>
</feature>
<keyword evidence="5 7" id="KW-0472">Membrane</keyword>
<feature type="domain" description="Polycystin cation channel PKD1/PKD2" evidence="8">
    <location>
        <begin position="742"/>
        <end position="959"/>
    </location>
</feature>
<keyword evidence="3 7" id="KW-0812">Transmembrane</keyword>
<evidence type="ECO:0000256" key="6">
    <source>
        <dbReference type="SAM" id="MobiDB-lite"/>
    </source>
</evidence>
<proteinExistence type="inferred from homology"/>
<evidence type="ECO:0000256" key="7">
    <source>
        <dbReference type="SAM" id="Phobius"/>
    </source>
</evidence>
<name>A0AAV2JYE4_KNICA</name>
<evidence type="ECO:0000313" key="10">
    <source>
        <dbReference type="EMBL" id="CAL1581321.1"/>
    </source>
</evidence>
<evidence type="ECO:0000256" key="5">
    <source>
        <dbReference type="ARBA" id="ARBA00023136"/>
    </source>
</evidence>
<comment type="similarity">
    <text evidence="2">Belongs to the polycystin family.</text>
</comment>
<feature type="compositionally biased region" description="Basic and acidic residues" evidence="6">
    <location>
        <begin position="551"/>
        <end position="599"/>
    </location>
</feature>
<dbReference type="GO" id="GO:0005262">
    <property type="term" value="F:calcium channel activity"/>
    <property type="evidence" value="ECO:0007669"/>
    <property type="project" value="TreeGrafter"/>
</dbReference>
<dbReference type="InterPro" id="IPR051223">
    <property type="entry name" value="Polycystin"/>
</dbReference>
<evidence type="ECO:0000259" key="9">
    <source>
        <dbReference type="Pfam" id="PF20519"/>
    </source>
</evidence>
<evidence type="ECO:0000256" key="3">
    <source>
        <dbReference type="ARBA" id="ARBA00022692"/>
    </source>
</evidence>
<dbReference type="AlphaFoldDB" id="A0AAV2JYE4"/>
<dbReference type="PANTHER" id="PTHR10877:SF134">
    <property type="entry name" value="POLYCYSTIN-1-LIKE PROTEIN 2"/>
    <property type="match status" value="1"/>
</dbReference>
<feature type="region of interest" description="Disordered" evidence="6">
    <location>
        <begin position="153"/>
        <end position="212"/>
    </location>
</feature>
<feature type="domain" description="Polycystin" evidence="9">
    <location>
        <begin position="670"/>
        <end position="736"/>
    </location>
</feature>
<evidence type="ECO:0000256" key="1">
    <source>
        <dbReference type="ARBA" id="ARBA00004141"/>
    </source>
</evidence>
<sequence>MMRTTQDFSDGHLWVSVVTRPPHSSFSRVQRISCCFSLLLCTMLTSIMFYGIPTDPSDQVMDLGHFEFTWQQLMVGVQSSLIMFPVNIVIVSIFRLSKSRPKTSSCCRPDSEGRLTKSGAKSKSRSITRLQKQLGSVLLELEDYVSHRDVRKALQPDPADLHRGAEPQRRPRPGPAETMDLDQTQTRSRPSVFQQESVQSPGPEGETERGPRALQVSEHFPSEHFPSEHFSSEHFSSEHFSSEHFSSEHFTSEHFSSEHFSSEHFSSEHFTSEEIIHPQKSQLLPPGPSRFSLPWYCVYLGWLLVAASAGVSGYFTMLYGLSFGKPKSVSWLVSMSVSFFQSLLLIQPLKVVCLAVFFSLLVKKVEEEELGNVQIHTDIRSKDQILHTLFTHGDTDMSVYAPPPAADIEEMKRSRELETKAYALMAEILTYAGFMWMLLLVAYGQRDPNAFLLNQHLLRTFRPDPDQSLSLDQVYSWTQTRLLPNLFGPYPGFITDGNSLLVGGARLRQLRVKGPVGRAPEPLHMHRNPEYTWDWEDMGSYGPKWTGLNSTERDPGTGLNRTERDPGTGLNRTERDPGTGLNRTERDPGTGLNRTERDLGGLGSGPWRYQKPQQLRTPALWGHRVLYRGGGYVAELGPRATNASRTLQYLCSVLQDSTVPVLCVAGLYSTCALCCRTLQYLCSRRWLDSLTRAVFAEFTVYNANVNLFCVVALLLEAEHATGAFSFHWQLQPVRLYPSTGGLHLFVMAAEIIYMLFVLYYMYKQVQKLRTQRFSYFSVRWNLLELSIIALSWAGVGLFITRTVLGQREMDYYHANRDSFPSFWSVASSDQMLQYVVAFLVLLSTVKLWHLLRLNPNMELVSSALTRASSDICSFLLVMGLMLTAYATTCNILFGWKMESYKTLSDSMITLIRLQVGMFDYSEVLDQSPVLGGLLIGSCVVLLGFVVLNLLVSVILVSFQQEQIHHQPSDEEEVVHIMLQKVFSMFGVRYSGSPSAERSRNCSKNQEEDLQKTEH</sequence>
<dbReference type="InterPro" id="IPR013122">
    <property type="entry name" value="PKD1_2_channel"/>
</dbReference>
<feature type="region of interest" description="Disordered" evidence="6">
    <location>
        <begin position="546"/>
        <end position="610"/>
    </location>
</feature>
<dbReference type="Gene3D" id="1.10.287.70">
    <property type="match status" value="1"/>
</dbReference>
<protein>
    <submittedName>
        <fullName evidence="10">Uncharacterized protein</fullName>
    </submittedName>
</protein>
<comment type="subcellular location">
    <subcellularLocation>
        <location evidence="1">Membrane</location>
        <topology evidence="1">Multi-pass membrane protein</topology>
    </subcellularLocation>
</comment>
<dbReference type="EMBL" id="OZ035837">
    <property type="protein sequence ID" value="CAL1581321.1"/>
    <property type="molecule type" value="Genomic_DNA"/>
</dbReference>
<feature type="compositionally biased region" description="Polar residues" evidence="6">
    <location>
        <begin position="181"/>
        <end position="200"/>
    </location>
</feature>
<evidence type="ECO:0000313" key="11">
    <source>
        <dbReference type="Proteomes" id="UP001497482"/>
    </source>
</evidence>
<keyword evidence="4 7" id="KW-1133">Transmembrane helix</keyword>
<evidence type="ECO:0000256" key="2">
    <source>
        <dbReference type="ARBA" id="ARBA00007200"/>
    </source>
</evidence>
<dbReference type="GO" id="GO:0050982">
    <property type="term" value="P:detection of mechanical stimulus"/>
    <property type="evidence" value="ECO:0007669"/>
    <property type="project" value="TreeGrafter"/>
</dbReference>
<dbReference type="PANTHER" id="PTHR10877">
    <property type="entry name" value="POLYCYSTIN FAMILY MEMBER"/>
    <property type="match status" value="1"/>
</dbReference>
<dbReference type="Pfam" id="PF20519">
    <property type="entry name" value="Polycystin_dom"/>
    <property type="match status" value="1"/>
</dbReference>
<feature type="transmembrane region" description="Helical" evidence="7">
    <location>
        <begin position="782"/>
        <end position="804"/>
    </location>
</feature>
<reference evidence="10 11" key="1">
    <citation type="submission" date="2024-04" db="EMBL/GenBank/DDBJ databases">
        <authorList>
            <person name="Waldvogel A.-M."/>
            <person name="Schoenle A."/>
        </authorList>
    </citation>
    <scope>NUCLEOTIDE SEQUENCE [LARGE SCALE GENOMIC DNA]</scope>
</reference>
<dbReference type="GO" id="GO:0016020">
    <property type="term" value="C:membrane"/>
    <property type="evidence" value="ECO:0007669"/>
    <property type="project" value="UniProtKB-SubCell"/>
</dbReference>
<feature type="transmembrane region" description="Helical" evidence="7">
    <location>
        <begin position="735"/>
        <end position="761"/>
    </location>
</feature>
<dbReference type="Pfam" id="PF08016">
    <property type="entry name" value="PKD_channel"/>
    <property type="match status" value="1"/>
</dbReference>
<dbReference type="InterPro" id="IPR046791">
    <property type="entry name" value="Polycystin_dom"/>
</dbReference>
<organism evidence="10 11">
    <name type="scientific">Knipowitschia caucasica</name>
    <name type="common">Caucasian dwarf goby</name>
    <name type="synonym">Pomatoschistus caucasicus</name>
    <dbReference type="NCBI Taxonomy" id="637954"/>
    <lineage>
        <taxon>Eukaryota</taxon>
        <taxon>Metazoa</taxon>
        <taxon>Chordata</taxon>
        <taxon>Craniata</taxon>
        <taxon>Vertebrata</taxon>
        <taxon>Euteleostomi</taxon>
        <taxon>Actinopterygii</taxon>
        <taxon>Neopterygii</taxon>
        <taxon>Teleostei</taxon>
        <taxon>Neoteleostei</taxon>
        <taxon>Acanthomorphata</taxon>
        <taxon>Gobiaria</taxon>
        <taxon>Gobiiformes</taxon>
        <taxon>Gobioidei</taxon>
        <taxon>Gobiidae</taxon>
        <taxon>Gobiinae</taxon>
        <taxon>Knipowitschia</taxon>
    </lineage>
</organism>
<dbReference type="FunFam" id="1.10.287.70:FF:000086">
    <property type="entry name" value="Polycystic kidney disease 2"/>
    <property type="match status" value="1"/>
</dbReference>